<feature type="region of interest" description="Disordered" evidence="1">
    <location>
        <begin position="115"/>
        <end position="134"/>
    </location>
</feature>
<dbReference type="Proteomes" id="UP000499080">
    <property type="component" value="Unassembled WGS sequence"/>
</dbReference>
<proteinExistence type="predicted"/>
<dbReference type="AlphaFoldDB" id="A0A4Y2EE65"/>
<evidence type="ECO:0000313" key="3">
    <source>
        <dbReference type="Proteomes" id="UP000499080"/>
    </source>
</evidence>
<dbReference type="GO" id="GO:0046975">
    <property type="term" value="F:histone H3K36 methyltransferase activity"/>
    <property type="evidence" value="ECO:0007669"/>
    <property type="project" value="TreeGrafter"/>
</dbReference>
<dbReference type="GO" id="GO:0044774">
    <property type="term" value="P:mitotic DNA integrity checkpoint signaling"/>
    <property type="evidence" value="ECO:0007669"/>
    <property type="project" value="TreeGrafter"/>
</dbReference>
<dbReference type="InterPro" id="IPR036397">
    <property type="entry name" value="RNaseH_sf"/>
</dbReference>
<dbReference type="GO" id="GO:0042800">
    <property type="term" value="F:histone H3K4 methyltransferase activity"/>
    <property type="evidence" value="ECO:0007669"/>
    <property type="project" value="TreeGrafter"/>
</dbReference>
<dbReference type="PANTHER" id="PTHR46060:SF2">
    <property type="entry name" value="HISTONE-LYSINE N-METHYLTRANSFERASE SETMAR"/>
    <property type="match status" value="1"/>
</dbReference>
<dbReference type="OrthoDB" id="616263at2759"/>
<evidence type="ECO:0000313" key="2">
    <source>
        <dbReference type="EMBL" id="GBM27423.1"/>
    </source>
</evidence>
<dbReference type="GO" id="GO:0035861">
    <property type="term" value="C:site of double-strand break"/>
    <property type="evidence" value="ECO:0007669"/>
    <property type="project" value="TreeGrafter"/>
</dbReference>
<comment type="caution">
    <text evidence="2">The sequence shown here is derived from an EMBL/GenBank/DDBJ whole genome shotgun (WGS) entry which is preliminary data.</text>
</comment>
<dbReference type="GO" id="GO:0015074">
    <property type="term" value="P:DNA integration"/>
    <property type="evidence" value="ECO:0007669"/>
    <property type="project" value="TreeGrafter"/>
</dbReference>
<dbReference type="GO" id="GO:0005634">
    <property type="term" value="C:nucleus"/>
    <property type="evidence" value="ECO:0007669"/>
    <property type="project" value="TreeGrafter"/>
</dbReference>
<dbReference type="EMBL" id="BGPR01000585">
    <property type="protein sequence ID" value="GBM27423.1"/>
    <property type="molecule type" value="Genomic_DNA"/>
</dbReference>
<dbReference type="GO" id="GO:0044547">
    <property type="term" value="F:DNA topoisomerase binding"/>
    <property type="evidence" value="ECO:0007669"/>
    <property type="project" value="TreeGrafter"/>
</dbReference>
<dbReference type="InterPro" id="IPR036388">
    <property type="entry name" value="WH-like_DNA-bd_sf"/>
</dbReference>
<sequence>MFCRKQHAEIGLEASKITVLLLKIKRNAPKELEALIHENSCQTLTDPAESLGVDHTTVSKLLKALGMIQKQFHWVSYQLRPRNVEQRLFTCEQPLQRQKRKGLLHHIVTGDQKWIHYDNPKRRKSQGEPGHAST</sequence>
<dbReference type="GO" id="GO:0000014">
    <property type="term" value="F:single-stranded DNA endodeoxyribonuclease activity"/>
    <property type="evidence" value="ECO:0007669"/>
    <property type="project" value="TreeGrafter"/>
</dbReference>
<accession>A0A4Y2EE65</accession>
<evidence type="ECO:0000256" key="1">
    <source>
        <dbReference type="SAM" id="MobiDB-lite"/>
    </source>
</evidence>
<organism evidence="2 3">
    <name type="scientific">Araneus ventricosus</name>
    <name type="common">Orbweaver spider</name>
    <name type="synonym">Epeira ventricosa</name>
    <dbReference type="NCBI Taxonomy" id="182803"/>
    <lineage>
        <taxon>Eukaryota</taxon>
        <taxon>Metazoa</taxon>
        <taxon>Ecdysozoa</taxon>
        <taxon>Arthropoda</taxon>
        <taxon>Chelicerata</taxon>
        <taxon>Arachnida</taxon>
        <taxon>Araneae</taxon>
        <taxon>Araneomorphae</taxon>
        <taxon>Entelegynae</taxon>
        <taxon>Araneoidea</taxon>
        <taxon>Araneidae</taxon>
        <taxon>Araneus</taxon>
    </lineage>
</organism>
<dbReference type="InterPro" id="IPR052709">
    <property type="entry name" value="Transposase-MT_Hybrid"/>
</dbReference>
<name>A0A4Y2EE65_ARAVE</name>
<dbReference type="GO" id="GO:0003697">
    <property type="term" value="F:single-stranded DNA binding"/>
    <property type="evidence" value="ECO:0007669"/>
    <property type="project" value="TreeGrafter"/>
</dbReference>
<dbReference type="GO" id="GO:0003690">
    <property type="term" value="F:double-stranded DNA binding"/>
    <property type="evidence" value="ECO:0007669"/>
    <property type="project" value="TreeGrafter"/>
</dbReference>
<dbReference type="GO" id="GO:0006303">
    <property type="term" value="P:double-strand break repair via nonhomologous end joining"/>
    <property type="evidence" value="ECO:0007669"/>
    <property type="project" value="TreeGrafter"/>
</dbReference>
<dbReference type="PANTHER" id="PTHR46060">
    <property type="entry name" value="MARINER MOS1 TRANSPOSASE-LIKE PROTEIN"/>
    <property type="match status" value="1"/>
</dbReference>
<protein>
    <submittedName>
        <fullName evidence="2">Mariner Mos1 transposase</fullName>
    </submittedName>
</protein>
<dbReference type="GO" id="GO:0000793">
    <property type="term" value="C:condensed chromosome"/>
    <property type="evidence" value="ECO:0007669"/>
    <property type="project" value="TreeGrafter"/>
</dbReference>
<dbReference type="GO" id="GO:0031297">
    <property type="term" value="P:replication fork processing"/>
    <property type="evidence" value="ECO:0007669"/>
    <property type="project" value="TreeGrafter"/>
</dbReference>
<dbReference type="GO" id="GO:0000729">
    <property type="term" value="P:DNA double-strand break processing"/>
    <property type="evidence" value="ECO:0007669"/>
    <property type="project" value="TreeGrafter"/>
</dbReference>
<dbReference type="Gene3D" id="1.10.10.10">
    <property type="entry name" value="Winged helix-like DNA-binding domain superfamily/Winged helix DNA-binding domain"/>
    <property type="match status" value="1"/>
</dbReference>
<keyword evidence="3" id="KW-1185">Reference proteome</keyword>
<gene>
    <name evidence="2" type="primary">marinerT_77</name>
    <name evidence="2" type="ORF">AVEN_59885_1</name>
</gene>
<dbReference type="Gene3D" id="3.30.420.10">
    <property type="entry name" value="Ribonuclease H-like superfamily/Ribonuclease H"/>
    <property type="match status" value="1"/>
</dbReference>
<reference evidence="2 3" key="1">
    <citation type="journal article" date="2019" name="Sci. Rep.">
        <title>Orb-weaving spider Araneus ventricosus genome elucidates the spidroin gene catalogue.</title>
        <authorList>
            <person name="Kono N."/>
            <person name="Nakamura H."/>
            <person name="Ohtoshi R."/>
            <person name="Moran D.A.P."/>
            <person name="Shinohara A."/>
            <person name="Yoshida Y."/>
            <person name="Fujiwara M."/>
            <person name="Mori M."/>
            <person name="Tomita M."/>
            <person name="Arakawa K."/>
        </authorList>
    </citation>
    <scope>NUCLEOTIDE SEQUENCE [LARGE SCALE GENOMIC DNA]</scope>
</reference>